<reference evidence="2 3" key="1">
    <citation type="submission" date="2020-03" db="EMBL/GenBank/DDBJ databases">
        <authorList>
            <person name="Sun Q."/>
        </authorList>
    </citation>
    <scope>NUCLEOTIDE SEQUENCE [LARGE SCALE GENOMIC DNA]</scope>
    <source>
        <strain evidence="2 3">JC162</strain>
    </source>
</reference>
<protein>
    <recommendedName>
        <fullName evidence="4">Lysine transporter LysE</fullName>
    </recommendedName>
</protein>
<comment type="caution">
    <text evidence="2">The sequence shown here is derived from an EMBL/GenBank/DDBJ whole genome shotgun (WGS) entry which is preliminary data.</text>
</comment>
<feature type="transmembrane region" description="Helical" evidence="1">
    <location>
        <begin position="70"/>
        <end position="89"/>
    </location>
</feature>
<accession>A0A848EAB3</accession>
<dbReference type="RefSeq" id="WP_170053254.1">
    <property type="nucleotide sequence ID" value="NZ_JABBKX010000002.1"/>
</dbReference>
<organism evidence="2 3">
    <name type="scientific">Neoroseomonas marina</name>
    <dbReference type="NCBI Taxonomy" id="1232220"/>
    <lineage>
        <taxon>Bacteria</taxon>
        <taxon>Pseudomonadati</taxon>
        <taxon>Pseudomonadota</taxon>
        <taxon>Alphaproteobacteria</taxon>
        <taxon>Acetobacterales</taxon>
        <taxon>Acetobacteraceae</taxon>
        <taxon>Neoroseomonas</taxon>
    </lineage>
</organism>
<name>A0A848EAB3_9PROT</name>
<dbReference type="AlphaFoldDB" id="A0A848EAB3"/>
<keyword evidence="1" id="KW-0812">Transmembrane</keyword>
<keyword evidence="1" id="KW-1133">Transmembrane helix</keyword>
<evidence type="ECO:0008006" key="4">
    <source>
        <dbReference type="Google" id="ProtNLM"/>
    </source>
</evidence>
<evidence type="ECO:0000313" key="3">
    <source>
        <dbReference type="Proteomes" id="UP000548582"/>
    </source>
</evidence>
<feature type="transmembrane region" description="Helical" evidence="1">
    <location>
        <begin position="109"/>
        <end position="132"/>
    </location>
</feature>
<keyword evidence="3" id="KW-1185">Reference proteome</keyword>
<sequence>MIDPLAFLGMAIVVVAAPGPAVAHVVGCALVGGLRLAGAAILGQVLGQATLLATSLSAGAMLRPPAGRLLVAQAVAGVVLLLIGLRALLRAADSAAPPRIAGGRIGAGLAGFGIVAANPVSLPFLAAIGVAASNGASPSWPEVGVLAAAYAGTGLVIYGGYALAAARLAAARDARRWRIAMRGAAGAAIAAAGLACLLRVATA</sequence>
<evidence type="ECO:0000256" key="1">
    <source>
        <dbReference type="SAM" id="Phobius"/>
    </source>
</evidence>
<feature type="transmembrane region" description="Helical" evidence="1">
    <location>
        <begin position="144"/>
        <end position="167"/>
    </location>
</feature>
<evidence type="ECO:0000313" key="2">
    <source>
        <dbReference type="EMBL" id="NMJ41006.1"/>
    </source>
</evidence>
<gene>
    <name evidence="2" type="ORF">GWK16_07125</name>
</gene>
<proteinExistence type="predicted"/>
<dbReference type="EMBL" id="JABBKX010000002">
    <property type="protein sequence ID" value="NMJ41006.1"/>
    <property type="molecule type" value="Genomic_DNA"/>
</dbReference>
<dbReference type="Proteomes" id="UP000548582">
    <property type="component" value="Unassembled WGS sequence"/>
</dbReference>
<keyword evidence="1" id="KW-0472">Membrane</keyword>
<feature type="transmembrane region" description="Helical" evidence="1">
    <location>
        <begin position="179"/>
        <end position="201"/>
    </location>
</feature>